<dbReference type="EMBL" id="VCLA01000140">
    <property type="protein sequence ID" value="MQT01873.1"/>
    <property type="molecule type" value="Genomic_DNA"/>
</dbReference>
<evidence type="ECO:0000313" key="3">
    <source>
        <dbReference type="Proteomes" id="UP000419138"/>
    </source>
</evidence>
<protein>
    <submittedName>
        <fullName evidence="2">Uncharacterized protein</fullName>
    </submittedName>
</protein>
<gene>
    <name evidence="2" type="ORF">FF041_17155</name>
</gene>
<evidence type="ECO:0000313" key="2">
    <source>
        <dbReference type="EMBL" id="MQT01873.1"/>
    </source>
</evidence>
<comment type="caution">
    <text evidence="2">The sequence shown here is derived from an EMBL/GenBank/DDBJ whole genome shotgun (WGS) entry which is preliminary data.</text>
</comment>
<dbReference type="Proteomes" id="UP000419138">
    <property type="component" value="Unassembled WGS sequence"/>
</dbReference>
<evidence type="ECO:0000256" key="1">
    <source>
        <dbReference type="SAM" id="MobiDB-lite"/>
    </source>
</evidence>
<sequence>MRGPGAREPAGSGACRGAAPSPAPQSPEGLIFALPERLSFCSGACRGPAPNPAPQTPEGLDLPRRRG</sequence>
<dbReference type="AlphaFoldDB" id="A0A646KI41"/>
<accession>A0A646KI41</accession>
<organism evidence="2 3">
    <name type="scientific">Streptomyces jumonjinensis</name>
    <dbReference type="NCBI Taxonomy" id="1945"/>
    <lineage>
        <taxon>Bacteria</taxon>
        <taxon>Bacillati</taxon>
        <taxon>Actinomycetota</taxon>
        <taxon>Actinomycetes</taxon>
        <taxon>Kitasatosporales</taxon>
        <taxon>Streptomycetaceae</taxon>
        <taxon>Streptomyces</taxon>
    </lineage>
</organism>
<feature type="region of interest" description="Disordered" evidence="1">
    <location>
        <begin position="1"/>
        <end position="30"/>
    </location>
</feature>
<feature type="region of interest" description="Disordered" evidence="1">
    <location>
        <begin position="44"/>
        <end position="67"/>
    </location>
</feature>
<reference evidence="2 3" key="1">
    <citation type="submission" date="2019-05" db="EMBL/GenBank/DDBJ databases">
        <title>Comparative genomics and metabolomics analyses of clavulanic acid producing Streptomyces species provides insight into specialized metabolism and evolution of beta-lactam biosynthetic gene clusters.</title>
        <authorList>
            <person name="Moore M.A."/>
            <person name="Cruz-Morales P."/>
            <person name="Barona Gomez F."/>
            <person name="Kapil T."/>
        </authorList>
    </citation>
    <scope>NUCLEOTIDE SEQUENCE [LARGE SCALE GENOMIC DNA]</scope>
    <source>
        <strain evidence="2 3">NRRL 5741</strain>
    </source>
</reference>
<keyword evidence="3" id="KW-1185">Reference proteome</keyword>
<proteinExistence type="predicted"/>
<name>A0A646KI41_STRJU</name>